<dbReference type="AlphaFoldDB" id="A0A4Y1QKW0"/>
<accession>A0A4Y1QKW0</accession>
<dbReference type="SUPFAM" id="SSF56672">
    <property type="entry name" value="DNA/RNA polymerases"/>
    <property type="match status" value="1"/>
</dbReference>
<reference evidence="2" key="1">
    <citation type="journal article" date="2019" name="Science">
        <title>Mutation of a bHLH transcription factor allowed almond domestication.</title>
        <authorList>
            <person name="Sanchez-Perez R."/>
            <person name="Pavan S."/>
            <person name="Mazzeo R."/>
            <person name="Moldovan C."/>
            <person name="Aiese Cigliano R."/>
            <person name="Del Cueto J."/>
            <person name="Ricciardi F."/>
            <person name="Lotti C."/>
            <person name="Ricciardi L."/>
            <person name="Dicenta F."/>
            <person name="Lopez-Marques R.L."/>
            <person name="Lindberg Moller B."/>
        </authorList>
    </citation>
    <scope>NUCLEOTIDE SEQUENCE</scope>
</reference>
<name>A0A4Y1QKW0_PRUDU</name>
<dbReference type="EMBL" id="AP019297">
    <property type="protein sequence ID" value="BBG92488.1"/>
    <property type="molecule type" value="Genomic_DNA"/>
</dbReference>
<evidence type="ECO:0000313" key="2">
    <source>
        <dbReference type="EMBL" id="BBG92488.1"/>
    </source>
</evidence>
<organism evidence="2">
    <name type="scientific">Prunus dulcis</name>
    <name type="common">Almond</name>
    <name type="synonym">Amygdalus dulcis</name>
    <dbReference type="NCBI Taxonomy" id="3755"/>
    <lineage>
        <taxon>Eukaryota</taxon>
        <taxon>Viridiplantae</taxon>
        <taxon>Streptophyta</taxon>
        <taxon>Embryophyta</taxon>
        <taxon>Tracheophyta</taxon>
        <taxon>Spermatophyta</taxon>
        <taxon>Magnoliopsida</taxon>
        <taxon>eudicotyledons</taxon>
        <taxon>Gunneridae</taxon>
        <taxon>Pentapetalae</taxon>
        <taxon>rosids</taxon>
        <taxon>fabids</taxon>
        <taxon>Rosales</taxon>
        <taxon>Rosaceae</taxon>
        <taxon>Amygdaloideae</taxon>
        <taxon>Amygdaleae</taxon>
        <taxon>Prunus</taxon>
    </lineage>
</organism>
<feature type="domain" description="Reverse transcriptase Ty1/copia-type" evidence="1">
    <location>
        <begin position="61"/>
        <end position="151"/>
    </location>
</feature>
<dbReference type="InterPro" id="IPR013103">
    <property type="entry name" value="RVT_2"/>
</dbReference>
<proteinExistence type="predicted"/>
<evidence type="ECO:0000259" key="1">
    <source>
        <dbReference type="Pfam" id="PF07727"/>
    </source>
</evidence>
<dbReference type="InterPro" id="IPR043502">
    <property type="entry name" value="DNA/RNA_pol_sf"/>
</dbReference>
<protein>
    <submittedName>
        <fullName evidence="2">Transposable element protein</fullName>
    </submittedName>
</protein>
<gene>
    <name evidence="2" type="ORF">Prudu_000242</name>
</gene>
<dbReference type="Pfam" id="PF07727">
    <property type="entry name" value="RVT_2"/>
    <property type="match status" value="1"/>
</dbReference>
<sequence>MQTRSKSGIAKPRVFTTNHPFPTALASIPTIPIPTTFAQASKNSKWLQAMQEEISALHTTNTWTLVPPSPTHNTIGCKWVFRVKYKADGTLDRFKARLVAKGFHQQSGLDFTETFSPVAKPTTIRLILSLDVQHDWPVTQLDVSNAFLHGTS</sequence>